<proteinExistence type="predicted"/>
<accession>E6PQ23</accession>
<name>E6PQ23_9ZZZZ</name>
<dbReference type="AlphaFoldDB" id="E6PQ23"/>
<evidence type="ECO:0000313" key="2">
    <source>
        <dbReference type="EMBL" id="CBH97027.1"/>
    </source>
</evidence>
<evidence type="ECO:0000256" key="1">
    <source>
        <dbReference type="SAM" id="MobiDB-lite"/>
    </source>
</evidence>
<gene>
    <name evidence="2" type="ORF">CARN2_1637</name>
</gene>
<comment type="caution">
    <text evidence="2">The sequence shown here is derived from an EMBL/GenBank/DDBJ whole genome shotgun (WGS) entry which is preliminary data.</text>
</comment>
<reference evidence="2" key="1">
    <citation type="submission" date="2009-10" db="EMBL/GenBank/DDBJ databases">
        <title>Diversity of trophic interactions inside an arsenic-rich microbial ecosystem.</title>
        <authorList>
            <person name="Bertin P.N."/>
            <person name="Heinrich-Salmeron A."/>
            <person name="Pelletier E."/>
            <person name="Goulhen-Chollet F."/>
            <person name="Arsene-Ploetze F."/>
            <person name="Gallien S."/>
            <person name="Calteau A."/>
            <person name="Vallenet D."/>
            <person name="Casiot C."/>
            <person name="Chane-Woon-Ming B."/>
            <person name="Giloteaux L."/>
            <person name="Barakat M."/>
            <person name="Bonnefoy V."/>
            <person name="Bruneel O."/>
            <person name="Chandler M."/>
            <person name="Cleiss J."/>
            <person name="Duran R."/>
            <person name="Elbaz-Poulichet F."/>
            <person name="Fonknechten N."/>
            <person name="Lauga B."/>
            <person name="Mornico D."/>
            <person name="Ortet P."/>
            <person name="Schaeffer C."/>
            <person name="Siguier P."/>
            <person name="Alexander Thil Smith A."/>
            <person name="Van Dorsselaer A."/>
            <person name="Weissenbach J."/>
            <person name="Medigue C."/>
            <person name="Le Paslier D."/>
        </authorList>
    </citation>
    <scope>NUCLEOTIDE SEQUENCE</scope>
</reference>
<dbReference type="EMBL" id="CABM01000040">
    <property type="protein sequence ID" value="CBH97027.1"/>
    <property type="molecule type" value="Genomic_DNA"/>
</dbReference>
<feature type="compositionally biased region" description="Polar residues" evidence="1">
    <location>
        <begin position="57"/>
        <end position="67"/>
    </location>
</feature>
<organism evidence="2">
    <name type="scientific">mine drainage metagenome</name>
    <dbReference type="NCBI Taxonomy" id="410659"/>
    <lineage>
        <taxon>unclassified sequences</taxon>
        <taxon>metagenomes</taxon>
        <taxon>ecological metagenomes</taxon>
    </lineage>
</organism>
<feature type="region of interest" description="Disordered" evidence="1">
    <location>
        <begin position="47"/>
        <end position="67"/>
    </location>
</feature>
<protein>
    <submittedName>
        <fullName evidence="2">Uncharacterized protein</fullName>
    </submittedName>
</protein>
<sequence>MPGSVPSPADLHVEAAPTCGTLALKHPSRHRFALSCPLHAPCLRHRLAGSPHEAAPNSRSTTAGEGR</sequence>